<dbReference type="OrthoDB" id="5092085at2759"/>
<accession>A0A9P9GJT2</accession>
<dbReference type="Proteomes" id="UP000720189">
    <property type="component" value="Unassembled WGS sequence"/>
</dbReference>
<evidence type="ECO:0000313" key="2">
    <source>
        <dbReference type="Proteomes" id="UP000720189"/>
    </source>
</evidence>
<proteinExistence type="predicted"/>
<evidence type="ECO:0000313" key="1">
    <source>
        <dbReference type="EMBL" id="KAH7240918.1"/>
    </source>
</evidence>
<dbReference type="EMBL" id="JAGMUX010000013">
    <property type="protein sequence ID" value="KAH7240918.1"/>
    <property type="molecule type" value="Genomic_DNA"/>
</dbReference>
<sequence length="178" mass="20074">MGVQLTIVVAVISVLLQVMGIYAQPFLKYAIMDPKMHVLLMLARCPSPMLSELMMLDNPVPAIPSDMGLTARILYHLFHKQCFILYLQTLAIRLTVNGILALQKRSWSPFVNTSRSLDKMTRMQIAKAVVYDEAILWALSACRTADRAYAYSAGSAWKDRVQVHLEASMEQDNNNKAR</sequence>
<organism evidence="1 2">
    <name type="scientific">Fusarium redolens</name>
    <dbReference type="NCBI Taxonomy" id="48865"/>
    <lineage>
        <taxon>Eukaryota</taxon>
        <taxon>Fungi</taxon>
        <taxon>Dikarya</taxon>
        <taxon>Ascomycota</taxon>
        <taxon>Pezizomycotina</taxon>
        <taxon>Sordariomycetes</taxon>
        <taxon>Hypocreomycetidae</taxon>
        <taxon>Hypocreales</taxon>
        <taxon>Nectriaceae</taxon>
        <taxon>Fusarium</taxon>
        <taxon>Fusarium redolens species complex</taxon>
    </lineage>
</organism>
<gene>
    <name evidence="1" type="ORF">BKA55DRAFT_542223</name>
</gene>
<comment type="caution">
    <text evidence="1">The sequence shown here is derived from an EMBL/GenBank/DDBJ whole genome shotgun (WGS) entry which is preliminary data.</text>
</comment>
<dbReference type="AlphaFoldDB" id="A0A9P9GJT2"/>
<keyword evidence="2" id="KW-1185">Reference proteome</keyword>
<protein>
    <submittedName>
        <fullName evidence="1">Uncharacterized protein</fullName>
    </submittedName>
</protein>
<dbReference type="GeneID" id="70220416"/>
<dbReference type="RefSeq" id="XP_046046432.1">
    <property type="nucleotide sequence ID" value="XM_046190462.1"/>
</dbReference>
<reference evidence="1" key="1">
    <citation type="journal article" date="2021" name="Nat. Commun.">
        <title>Genetic determinants of endophytism in the Arabidopsis root mycobiome.</title>
        <authorList>
            <person name="Mesny F."/>
            <person name="Miyauchi S."/>
            <person name="Thiergart T."/>
            <person name="Pickel B."/>
            <person name="Atanasova L."/>
            <person name="Karlsson M."/>
            <person name="Huettel B."/>
            <person name="Barry K.W."/>
            <person name="Haridas S."/>
            <person name="Chen C."/>
            <person name="Bauer D."/>
            <person name="Andreopoulos W."/>
            <person name="Pangilinan J."/>
            <person name="LaButti K."/>
            <person name="Riley R."/>
            <person name="Lipzen A."/>
            <person name="Clum A."/>
            <person name="Drula E."/>
            <person name="Henrissat B."/>
            <person name="Kohler A."/>
            <person name="Grigoriev I.V."/>
            <person name="Martin F.M."/>
            <person name="Hacquard S."/>
        </authorList>
    </citation>
    <scope>NUCLEOTIDE SEQUENCE</scope>
    <source>
        <strain evidence="1">MPI-CAGE-AT-0023</strain>
    </source>
</reference>
<name>A0A9P9GJT2_FUSRE</name>